<dbReference type="VEuPathDB" id="FungiDB:MAN_09249"/>
<protein>
    <submittedName>
        <fullName evidence="2">Acyl-CoA N-acyltransferase</fullName>
    </submittedName>
</protein>
<dbReference type="GO" id="GO:0016747">
    <property type="term" value="F:acyltransferase activity, transferring groups other than amino-acyl groups"/>
    <property type="evidence" value="ECO:0007669"/>
    <property type="project" value="InterPro"/>
</dbReference>
<dbReference type="CDD" id="cd04301">
    <property type="entry name" value="NAT_SF"/>
    <property type="match status" value="1"/>
</dbReference>
<reference evidence="2 3" key="1">
    <citation type="journal article" date="2014" name="Proc. Natl. Acad. Sci. U.S.A.">
        <title>Trajectory and genomic determinants of fungal-pathogen speciation and host adaptation.</title>
        <authorList>
            <person name="Hu X."/>
            <person name="Xiao G."/>
            <person name="Zheng P."/>
            <person name="Shang Y."/>
            <person name="Su Y."/>
            <person name="Zhang X."/>
            <person name="Liu X."/>
            <person name="Zhan S."/>
            <person name="St Leger R.J."/>
            <person name="Wang C."/>
        </authorList>
    </citation>
    <scope>NUCLEOTIDE SEQUENCE [LARGE SCALE GENOMIC DNA]</scope>
    <source>
        <strain evidence="2 3">ARSEF 549</strain>
    </source>
</reference>
<dbReference type="OrthoDB" id="10017208at2759"/>
<gene>
    <name evidence="2" type="ORF">MAN_09249</name>
</gene>
<dbReference type="HOGENOM" id="CLU_994282_0_0_1"/>
<dbReference type="PANTHER" id="PTHR42791">
    <property type="entry name" value="GNAT FAMILY ACETYLTRANSFERASE"/>
    <property type="match status" value="1"/>
</dbReference>
<dbReference type="EMBL" id="AZNF01000015">
    <property type="protein sequence ID" value="KID61484.1"/>
    <property type="molecule type" value="Genomic_DNA"/>
</dbReference>
<accession>A0A0B4FZ05</accession>
<dbReference type="Gene3D" id="3.40.630.30">
    <property type="match status" value="1"/>
</dbReference>
<keyword evidence="3" id="KW-1185">Reference proteome</keyword>
<evidence type="ECO:0000313" key="2">
    <source>
        <dbReference type="EMBL" id="KID61484.1"/>
    </source>
</evidence>
<dbReference type="Pfam" id="PF13508">
    <property type="entry name" value="Acetyltransf_7"/>
    <property type="match status" value="1"/>
</dbReference>
<evidence type="ECO:0000313" key="3">
    <source>
        <dbReference type="Proteomes" id="UP000031186"/>
    </source>
</evidence>
<organism evidence="2 3">
    <name type="scientific">Metarhizium anisopliae (strain ARSEF 549)</name>
    <dbReference type="NCBI Taxonomy" id="3151832"/>
    <lineage>
        <taxon>Eukaryota</taxon>
        <taxon>Fungi</taxon>
        <taxon>Dikarya</taxon>
        <taxon>Ascomycota</taxon>
        <taxon>Pezizomycotina</taxon>
        <taxon>Sordariomycetes</taxon>
        <taxon>Hypocreomycetidae</taxon>
        <taxon>Hypocreales</taxon>
        <taxon>Clavicipitaceae</taxon>
        <taxon>Metarhizium</taxon>
    </lineage>
</organism>
<dbReference type="SUPFAM" id="SSF55729">
    <property type="entry name" value="Acyl-CoA N-acyltransferases (Nat)"/>
    <property type="match status" value="1"/>
</dbReference>
<comment type="caution">
    <text evidence="2">The sequence shown here is derived from an EMBL/GenBank/DDBJ whole genome shotgun (WGS) entry which is preliminary data.</text>
</comment>
<evidence type="ECO:0000259" key="1">
    <source>
        <dbReference type="PROSITE" id="PS51186"/>
    </source>
</evidence>
<feature type="non-terminal residue" evidence="2">
    <location>
        <position position="1"/>
    </location>
</feature>
<dbReference type="PROSITE" id="PS51186">
    <property type="entry name" value="GNAT"/>
    <property type="match status" value="1"/>
</dbReference>
<dbReference type="AlphaFoldDB" id="A0A0B4FZ05"/>
<dbReference type="InterPro" id="IPR052523">
    <property type="entry name" value="Trichothecene_AcTrans"/>
</dbReference>
<feature type="domain" description="N-acetyltransferase" evidence="1">
    <location>
        <begin position="3"/>
        <end position="219"/>
    </location>
</feature>
<name>A0A0B4FZ05_METAF</name>
<dbReference type="InterPro" id="IPR016181">
    <property type="entry name" value="Acyl_CoA_acyltransferase"/>
</dbReference>
<dbReference type="Proteomes" id="UP000031186">
    <property type="component" value="Unassembled WGS sequence"/>
</dbReference>
<dbReference type="PANTHER" id="PTHR42791:SF2">
    <property type="entry name" value="N-ACETYLTRANSFERASE DOMAIN-CONTAINING PROTEIN"/>
    <property type="match status" value="1"/>
</dbReference>
<dbReference type="InterPro" id="IPR000182">
    <property type="entry name" value="GNAT_dom"/>
</dbReference>
<sequence>MTVQLRIATDADAEAIATLAADAFHPDTDTISRRLFPQHLQPADCAAGDTLRLWRLARKSIKLTDKRINLIVAVDDDLRGQIVGFALWEIPAPNASDSELLPSAVSSPGLDEGAFEEMQRILVNQVRKHFGDQGTSNMWHLDHLAVDPRHQRRGIGKLLLNWGIEKAKHDGRDCYLVATPAGKSLYESVGFRTLQELSIFDNGVNNGAFTVASASKLLQLGNKIPQAKGQLTNQRWNAQINAPKPPKTSSGITLGYGGMSNSVVSKPADVVLIAHSLDYSGTTFNSANKLQDL</sequence>
<proteinExistence type="predicted"/>